<dbReference type="InterPro" id="IPR011701">
    <property type="entry name" value="MFS"/>
</dbReference>
<keyword evidence="3" id="KW-0813">Transport</keyword>
<dbReference type="PROSITE" id="PS50850">
    <property type="entry name" value="MFS"/>
    <property type="match status" value="1"/>
</dbReference>
<comment type="subcellular location">
    <subcellularLocation>
        <location evidence="1">Cell membrane</location>
        <topology evidence="1">Multi-pass membrane protein</topology>
    </subcellularLocation>
</comment>
<accession>A0A3G1KTH2</accession>
<keyword evidence="5 8" id="KW-0812">Transmembrane</keyword>
<keyword evidence="7 8" id="KW-0472">Membrane</keyword>
<keyword evidence="4" id="KW-1003">Cell membrane</keyword>
<dbReference type="InterPro" id="IPR005829">
    <property type="entry name" value="Sugar_transporter_CS"/>
</dbReference>
<evidence type="ECO:0000256" key="8">
    <source>
        <dbReference type="SAM" id="Phobius"/>
    </source>
</evidence>
<dbReference type="PRINTS" id="PR01035">
    <property type="entry name" value="TCRTETA"/>
</dbReference>
<dbReference type="Pfam" id="PF07690">
    <property type="entry name" value="MFS_1"/>
    <property type="match status" value="2"/>
</dbReference>
<feature type="transmembrane region" description="Helical" evidence="8">
    <location>
        <begin position="215"/>
        <end position="235"/>
    </location>
</feature>
<feature type="transmembrane region" description="Helical" evidence="8">
    <location>
        <begin position="346"/>
        <end position="365"/>
    </location>
</feature>
<dbReference type="Proteomes" id="UP000323521">
    <property type="component" value="Chromosome"/>
</dbReference>
<dbReference type="PROSITE" id="PS00216">
    <property type="entry name" value="SUGAR_TRANSPORT_1"/>
    <property type="match status" value="1"/>
</dbReference>
<dbReference type="InterPro" id="IPR050189">
    <property type="entry name" value="MFS_Efflux_Transporters"/>
</dbReference>
<evidence type="ECO:0000256" key="1">
    <source>
        <dbReference type="ARBA" id="ARBA00004651"/>
    </source>
</evidence>
<dbReference type="Gene3D" id="1.20.1250.20">
    <property type="entry name" value="MFS general substrate transporter like domains"/>
    <property type="match status" value="2"/>
</dbReference>
<dbReference type="InterPro" id="IPR001958">
    <property type="entry name" value="Tet-R_TetA/multi-R_MdtG-like"/>
</dbReference>
<evidence type="ECO:0000256" key="3">
    <source>
        <dbReference type="ARBA" id="ARBA00022448"/>
    </source>
</evidence>
<dbReference type="InterPro" id="IPR036259">
    <property type="entry name" value="MFS_trans_sf"/>
</dbReference>
<keyword evidence="6 8" id="KW-1133">Transmembrane helix</keyword>
<feature type="transmembrane region" description="Helical" evidence="8">
    <location>
        <begin position="46"/>
        <end position="65"/>
    </location>
</feature>
<dbReference type="KEGG" id="fwa:DCMF_14020"/>
<dbReference type="GO" id="GO:0022857">
    <property type="term" value="F:transmembrane transporter activity"/>
    <property type="evidence" value="ECO:0007669"/>
    <property type="project" value="InterPro"/>
</dbReference>
<dbReference type="PANTHER" id="PTHR43124:SF3">
    <property type="entry name" value="CHLORAMPHENICOL EFFLUX PUMP RV0191"/>
    <property type="match status" value="1"/>
</dbReference>
<evidence type="ECO:0000256" key="2">
    <source>
        <dbReference type="ARBA" id="ARBA00007520"/>
    </source>
</evidence>
<dbReference type="PANTHER" id="PTHR43124">
    <property type="entry name" value="PURINE EFFLUX PUMP PBUE"/>
    <property type="match status" value="1"/>
</dbReference>
<feature type="transmembrane region" description="Helical" evidence="8">
    <location>
        <begin position="16"/>
        <end position="40"/>
    </location>
</feature>
<sequence>MEEKINREEKIPYRRIWLVCLNIIFALAGLSIVSPILPQIKAWQDVSYSMMGFFVASYAMSRVVVDLPSGILVDRWGTCIVTLSGFTVSALGSLMCGFAPNLYFLIAGRILSGVGSGLAVTSLQTELILLAPPAYRSRSMSYFMLARRAGGSLFPFLGGVLAAWGRWRNVFFMVCVLNVIGAAIALFTYSARKSHQLKEKDQVLQEEKNGDEKEAFSFFQGKFLVIYLVALAIFLNRDGVERTLVPFFGSTLSLNSVQIGLGLTLSSLASLGGIYLGGRAADHWGRKLVLLVGVAFLVLGNSLFLFVHNYAMYLGVSLIFGVVAFNMGLPNVIIADMSPRRHIGKALGLGRLFNDLGTVIGPLLLTQVIDRFGFGVSFYFGIFLMTLAFLLVAVFLPETRKASFSGTGLKQSWHKEG</sequence>
<evidence type="ECO:0000256" key="7">
    <source>
        <dbReference type="ARBA" id="ARBA00023136"/>
    </source>
</evidence>
<dbReference type="CDD" id="cd17325">
    <property type="entry name" value="MFS_MdtG_SLC18_like"/>
    <property type="match status" value="1"/>
</dbReference>
<feature type="transmembrane region" description="Helical" evidence="8">
    <location>
        <begin position="106"/>
        <end position="130"/>
    </location>
</feature>
<feature type="transmembrane region" description="Helical" evidence="8">
    <location>
        <begin position="288"/>
        <end position="307"/>
    </location>
</feature>
<name>A0A3G1KTH2_FORW1</name>
<evidence type="ECO:0000256" key="4">
    <source>
        <dbReference type="ARBA" id="ARBA00022475"/>
    </source>
</evidence>
<protein>
    <recommendedName>
        <fullName evidence="9">Major facilitator superfamily (MFS) profile domain-containing protein</fullName>
    </recommendedName>
</protein>
<comment type="similarity">
    <text evidence="2">Belongs to the major facilitator superfamily. TCR/Tet family.</text>
</comment>
<gene>
    <name evidence="10" type="ORF">DCMF_14020</name>
</gene>
<dbReference type="GO" id="GO:0005886">
    <property type="term" value="C:plasma membrane"/>
    <property type="evidence" value="ECO:0007669"/>
    <property type="project" value="UniProtKB-SubCell"/>
</dbReference>
<dbReference type="AlphaFoldDB" id="A0A3G1KTH2"/>
<organism evidence="10 11">
    <name type="scientific">Formimonas warabiya</name>
    <dbReference type="NCBI Taxonomy" id="1761012"/>
    <lineage>
        <taxon>Bacteria</taxon>
        <taxon>Bacillati</taxon>
        <taxon>Bacillota</taxon>
        <taxon>Clostridia</taxon>
        <taxon>Eubacteriales</taxon>
        <taxon>Peptococcaceae</taxon>
        <taxon>Candidatus Formimonas</taxon>
    </lineage>
</organism>
<evidence type="ECO:0000256" key="5">
    <source>
        <dbReference type="ARBA" id="ARBA00022692"/>
    </source>
</evidence>
<evidence type="ECO:0000313" key="10">
    <source>
        <dbReference type="EMBL" id="ATW25730.1"/>
    </source>
</evidence>
<evidence type="ECO:0000313" key="11">
    <source>
        <dbReference type="Proteomes" id="UP000323521"/>
    </source>
</evidence>
<evidence type="ECO:0000259" key="9">
    <source>
        <dbReference type="PROSITE" id="PS50850"/>
    </source>
</evidence>
<dbReference type="SUPFAM" id="SSF103473">
    <property type="entry name" value="MFS general substrate transporter"/>
    <property type="match status" value="1"/>
</dbReference>
<evidence type="ECO:0000256" key="6">
    <source>
        <dbReference type="ARBA" id="ARBA00022989"/>
    </source>
</evidence>
<feature type="transmembrane region" description="Helical" evidence="8">
    <location>
        <begin position="77"/>
        <end position="100"/>
    </location>
</feature>
<dbReference type="InterPro" id="IPR020846">
    <property type="entry name" value="MFS_dom"/>
</dbReference>
<reference evidence="10 11" key="1">
    <citation type="submission" date="2016-10" db="EMBL/GenBank/DDBJ databases">
        <title>Complete Genome Sequence of Peptococcaceae strain DCMF.</title>
        <authorList>
            <person name="Edwards R.J."/>
            <person name="Holland S.I."/>
            <person name="Deshpande N.P."/>
            <person name="Wong Y.K."/>
            <person name="Ertan H."/>
            <person name="Manefield M."/>
            <person name="Russell T.L."/>
            <person name="Lee M.J."/>
        </authorList>
    </citation>
    <scope>NUCLEOTIDE SEQUENCE [LARGE SCALE GENOMIC DNA]</scope>
    <source>
        <strain evidence="10 11">DCMF</strain>
    </source>
</reference>
<feature type="transmembrane region" description="Helical" evidence="8">
    <location>
        <begin position="255"/>
        <end position="276"/>
    </location>
</feature>
<keyword evidence="11" id="KW-1185">Reference proteome</keyword>
<feature type="transmembrane region" description="Helical" evidence="8">
    <location>
        <begin position="170"/>
        <end position="191"/>
    </location>
</feature>
<feature type="domain" description="Major facilitator superfamily (MFS) profile" evidence="9">
    <location>
        <begin position="15"/>
        <end position="400"/>
    </location>
</feature>
<proteinExistence type="inferred from homology"/>
<dbReference type="EMBL" id="CP017634">
    <property type="protein sequence ID" value="ATW25730.1"/>
    <property type="molecule type" value="Genomic_DNA"/>
</dbReference>
<feature type="transmembrane region" description="Helical" evidence="8">
    <location>
        <begin position="377"/>
        <end position="396"/>
    </location>
</feature>
<feature type="transmembrane region" description="Helical" evidence="8">
    <location>
        <begin position="142"/>
        <end position="164"/>
    </location>
</feature>
<feature type="transmembrane region" description="Helical" evidence="8">
    <location>
        <begin position="313"/>
        <end position="334"/>
    </location>
</feature>
<dbReference type="RefSeq" id="WP_214659343.1">
    <property type="nucleotide sequence ID" value="NZ_CP017634.1"/>
</dbReference>